<dbReference type="InterPro" id="IPR027417">
    <property type="entry name" value="P-loop_NTPase"/>
</dbReference>
<comment type="caution">
    <text evidence="1">The sequence shown here is derived from an EMBL/GenBank/DDBJ whole genome shotgun (WGS) entry which is preliminary data.</text>
</comment>
<sequence length="246" mass="27663">MANNRIIALWAAPRSRSTAFFRSMVERDDLLALHEPFRNMQDYGHTDVHGRTVRSTPDLIAAIRDLATDHTVFFKDTTDRRHPQVLDDDDLLKEMAHTFLIRRPDEIAASFYAREPGMIAEDVGLENLHEMHATVAALGAAPVVIDSQDLVANPTAMVSAYCAAVGLPFDERTLTWQPGARQEWVQTTGWHDEVARTSGFSQESSAYEQTTLNNEKLAAFAAHHEPFYRELHALRLVPARTRTLNG</sequence>
<evidence type="ECO:0000313" key="2">
    <source>
        <dbReference type="Proteomes" id="UP000656042"/>
    </source>
</evidence>
<organism evidence="1 2">
    <name type="scientific">Mangrovihabitans endophyticus</name>
    <dbReference type="NCBI Taxonomy" id="1751298"/>
    <lineage>
        <taxon>Bacteria</taxon>
        <taxon>Bacillati</taxon>
        <taxon>Actinomycetota</taxon>
        <taxon>Actinomycetes</taxon>
        <taxon>Micromonosporales</taxon>
        <taxon>Micromonosporaceae</taxon>
        <taxon>Mangrovihabitans</taxon>
    </lineage>
</organism>
<dbReference type="Gene3D" id="3.40.50.300">
    <property type="entry name" value="P-loop containing nucleotide triphosphate hydrolases"/>
    <property type="match status" value="1"/>
</dbReference>
<keyword evidence="2" id="KW-1185">Reference proteome</keyword>
<reference evidence="1" key="1">
    <citation type="journal article" date="2014" name="Int. J. Syst. Evol. Microbiol.">
        <title>Complete genome sequence of Corynebacterium casei LMG S-19264T (=DSM 44701T), isolated from a smear-ripened cheese.</title>
        <authorList>
            <consortium name="US DOE Joint Genome Institute (JGI-PGF)"/>
            <person name="Walter F."/>
            <person name="Albersmeier A."/>
            <person name="Kalinowski J."/>
            <person name="Ruckert C."/>
        </authorList>
    </citation>
    <scope>NUCLEOTIDE SEQUENCE</scope>
    <source>
        <strain evidence="1">CGMCC 4.7299</strain>
    </source>
</reference>
<dbReference type="Proteomes" id="UP000656042">
    <property type="component" value="Unassembled WGS sequence"/>
</dbReference>
<name>A0A8J3BXW8_9ACTN</name>
<dbReference type="EMBL" id="BMMX01000009">
    <property type="protein sequence ID" value="GGK90791.1"/>
    <property type="molecule type" value="Genomic_DNA"/>
</dbReference>
<keyword evidence="1" id="KW-0808">Transferase</keyword>
<dbReference type="PANTHER" id="PTHR48419:SF1">
    <property type="entry name" value="SULFOTRANSFERASE DOMAIN-CONTAINING PROTEIN"/>
    <property type="match status" value="1"/>
</dbReference>
<dbReference type="RefSeq" id="WP_189079419.1">
    <property type="nucleotide sequence ID" value="NZ_BMMX01000009.1"/>
</dbReference>
<evidence type="ECO:0000313" key="1">
    <source>
        <dbReference type="EMBL" id="GGK90791.1"/>
    </source>
</evidence>
<dbReference type="AlphaFoldDB" id="A0A8J3BXW8"/>
<keyword evidence="1" id="KW-0032">Aminotransferase</keyword>
<dbReference type="PANTHER" id="PTHR48419">
    <property type="entry name" value="SULFOTRANSFERASE DOMAIN-CONTAINING PROTEIN"/>
    <property type="match status" value="1"/>
</dbReference>
<dbReference type="GO" id="GO:0008483">
    <property type="term" value="F:transaminase activity"/>
    <property type="evidence" value="ECO:0007669"/>
    <property type="project" value="UniProtKB-KW"/>
</dbReference>
<reference evidence="1" key="2">
    <citation type="submission" date="2020-09" db="EMBL/GenBank/DDBJ databases">
        <authorList>
            <person name="Sun Q."/>
            <person name="Zhou Y."/>
        </authorList>
    </citation>
    <scope>NUCLEOTIDE SEQUENCE</scope>
    <source>
        <strain evidence="1">CGMCC 4.7299</strain>
    </source>
</reference>
<gene>
    <name evidence="1" type="ORF">GCM10012284_25790</name>
</gene>
<protein>
    <submittedName>
        <fullName evidence="1">Branched chain amino acid aminotransferase</fullName>
    </submittedName>
</protein>
<proteinExistence type="predicted"/>
<dbReference type="InterPro" id="IPR053226">
    <property type="entry name" value="Pyrrolopyrazine_biosynth_F"/>
</dbReference>
<dbReference type="Pfam" id="PF19798">
    <property type="entry name" value="Sulfotransfer_5"/>
    <property type="match status" value="1"/>
</dbReference>
<accession>A0A8J3BXW8</accession>
<dbReference type="SUPFAM" id="SSF52540">
    <property type="entry name" value="P-loop containing nucleoside triphosphate hydrolases"/>
    <property type="match status" value="1"/>
</dbReference>